<proteinExistence type="predicted"/>
<evidence type="ECO:0000256" key="1">
    <source>
        <dbReference type="SAM" id="SignalP"/>
    </source>
</evidence>
<keyword evidence="1" id="KW-0732">Signal</keyword>
<evidence type="ECO:0000313" key="2">
    <source>
        <dbReference type="EMBL" id="JAW15292.1"/>
    </source>
</evidence>
<dbReference type="AlphaFoldDB" id="A0A224Y2M2"/>
<accession>A0A224Y2M2</accession>
<name>A0A224Y2M2_9HEMI</name>
<reference evidence="2" key="1">
    <citation type="journal article" date="2018" name="PLoS Negl. Trop. Dis.">
        <title>An insight into the salivary gland and fat body transcriptome of Panstrongylus lignarius (Hemiptera: Heteroptera), the main vector of Chagas disease in Peru.</title>
        <authorList>
            <person name="Nevoa J.C."/>
            <person name="Mendes M.T."/>
            <person name="da Silva M.V."/>
            <person name="Soares S.C."/>
            <person name="Oliveira C.J.F."/>
            <person name="Ribeiro J.M.C."/>
        </authorList>
    </citation>
    <scope>NUCLEOTIDE SEQUENCE</scope>
</reference>
<feature type="chain" id="PRO_5012894928" evidence="1">
    <location>
        <begin position="17"/>
        <end position="87"/>
    </location>
</feature>
<feature type="signal peptide" evidence="1">
    <location>
        <begin position="1"/>
        <end position="16"/>
    </location>
</feature>
<sequence>MLAVLVLSFHCLLSKSHLTCNTFILASNLGDISFDLIFFIPSKSFLMAGSSLSIPLFSPSISVEDDETELIRFTASSDSFNAMLRLS</sequence>
<dbReference type="EMBL" id="GFTR01001134">
    <property type="protein sequence ID" value="JAW15292.1"/>
    <property type="molecule type" value="Transcribed_RNA"/>
</dbReference>
<organism evidence="2">
    <name type="scientific">Panstrongylus lignarius</name>
    <dbReference type="NCBI Taxonomy" id="156445"/>
    <lineage>
        <taxon>Eukaryota</taxon>
        <taxon>Metazoa</taxon>
        <taxon>Ecdysozoa</taxon>
        <taxon>Arthropoda</taxon>
        <taxon>Hexapoda</taxon>
        <taxon>Insecta</taxon>
        <taxon>Pterygota</taxon>
        <taxon>Neoptera</taxon>
        <taxon>Paraneoptera</taxon>
        <taxon>Hemiptera</taxon>
        <taxon>Heteroptera</taxon>
        <taxon>Panheteroptera</taxon>
        <taxon>Cimicomorpha</taxon>
        <taxon>Reduviidae</taxon>
        <taxon>Triatominae</taxon>
        <taxon>Panstrongylus</taxon>
    </lineage>
</organism>
<protein>
    <submittedName>
        <fullName evidence="2">Putative secreted protein</fullName>
    </submittedName>
</protein>